<feature type="domain" description="Heterokaryon incompatibility" evidence="1">
    <location>
        <begin position="21"/>
        <end position="128"/>
    </location>
</feature>
<proteinExistence type="predicted"/>
<dbReference type="PANTHER" id="PTHR10622:SF10">
    <property type="entry name" value="HET DOMAIN-CONTAINING PROTEIN"/>
    <property type="match status" value="1"/>
</dbReference>
<evidence type="ECO:0000259" key="1">
    <source>
        <dbReference type="Pfam" id="PF06985"/>
    </source>
</evidence>
<accession>A0AAN6NGP5</accession>
<organism evidence="2 3">
    <name type="scientific">Diplogelasinospora grovesii</name>
    <dbReference type="NCBI Taxonomy" id="303347"/>
    <lineage>
        <taxon>Eukaryota</taxon>
        <taxon>Fungi</taxon>
        <taxon>Dikarya</taxon>
        <taxon>Ascomycota</taxon>
        <taxon>Pezizomycotina</taxon>
        <taxon>Sordariomycetes</taxon>
        <taxon>Sordariomycetidae</taxon>
        <taxon>Sordariales</taxon>
        <taxon>Diplogelasinosporaceae</taxon>
        <taxon>Diplogelasinospora</taxon>
    </lineage>
</organism>
<name>A0AAN6NGP5_9PEZI</name>
<dbReference type="InterPro" id="IPR010730">
    <property type="entry name" value="HET"/>
</dbReference>
<dbReference type="PANTHER" id="PTHR10622">
    <property type="entry name" value="HET DOMAIN-CONTAINING PROTEIN"/>
    <property type="match status" value="1"/>
</dbReference>
<protein>
    <submittedName>
        <fullName evidence="2">Heterokaryon incompatibility protein-domain-containing protein</fullName>
    </submittedName>
</protein>
<keyword evidence="3" id="KW-1185">Reference proteome</keyword>
<sequence length="549" mass="61667">MRLLNTRTFELRTFFGQVPPYAILSHTWESEETTFDEDIKHVRNNSGATILQLQQPGSHSKVASDRKVSGSARVAREQGYDYIWIDTLCIDKSSSAELSEAINSMFAWYRDSEVCYAYLADVTSANGGDAHRAEFMASRWVTRGWTLQELVAPKKVLFYTANWRIIGHRTELSQEIHDITGIAEPVLQGATLDKIAVGTKMSWLSRRVTTRPEDMAYCMLGIFDVNLPLLYGEGLEKGFIRLQEAILSTSEDESIFAWHANIDDIDSRPWWGLLATKPACFANSGEYALSRYATKREGHPTVITNRGMSVELELRKYPGDGSGTVYLAMLQITKPRAASGRGTHHTGFAILLQRVSDLDQHYARIEPTILFEIEYNNREHNLVFTMVPSGRSEQPPLTGTLGMDSTDQDPGPCYFFVRPDPRPARLVAGFQFRPEISPTISGQPQPVVQVAHHDWLWTIEESSPFGIVIDFASHDSLPGILDTSELEAPNLKERRALAMVEVVITSWCGWKSTEVESEMGSKKVVLVIGLELPPKNPFGTPNGYTRPWY</sequence>
<evidence type="ECO:0000313" key="3">
    <source>
        <dbReference type="Proteomes" id="UP001303473"/>
    </source>
</evidence>
<dbReference type="AlphaFoldDB" id="A0AAN6NGP5"/>
<comment type="caution">
    <text evidence="2">The sequence shown here is derived from an EMBL/GenBank/DDBJ whole genome shotgun (WGS) entry which is preliminary data.</text>
</comment>
<dbReference type="Pfam" id="PF06985">
    <property type="entry name" value="HET"/>
    <property type="match status" value="1"/>
</dbReference>
<gene>
    <name evidence="2" type="ORF">QBC46DRAFT_282059</name>
</gene>
<reference evidence="3" key="1">
    <citation type="journal article" date="2023" name="Mol. Phylogenet. Evol.">
        <title>Genome-scale phylogeny and comparative genomics of the fungal order Sordariales.</title>
        <authorList>
            <person name="Hensen N."/>
            <person name="Bonometti L."/>
            <person name="Westerberg I."/>
            <person name="Brannstrom I.O."/>
            <person name="Guillou S."/>
            <person name="Cros-Aarteil S."/>
            <person name="Calhoun S."/>
            <person name="Haridas S."/>
            <person name="Kuo A."/>
            <person name="Mondo S."/>
            <person name="Pangilinan J."/>
            <person name="Riley R."/>
            <person name="LaButti K."/>
            <person name="Andreopoulos B."/>
            <person name="Lipzen A."/>
            <person name="Chen C."/>
            <person name="Yan M."/>
            <person name="Daum C."/>
            <person name="Ng V."/>
            <person name="Clum A."/>
            <person name="Steindorff A."/>
            <person name="Ohm R.A."/>
            <person name="Martin F."/>
            <person name="Silar P."/>
            <person name="Natvig D.O."/>
            <person name="Lalanne C."/>
            <person name="Gautier V."/>
            <person name="Ament-Velasquez S.L."/>
            <person name="Kruys A."/>
            <person name="Hutchinson M.I."/>
            <person name="Powell A.J."/>
            <person name="Barry K."/>
            <person name="Miller A.N."/>
            <person name="Grigoriev I.V."/>
            <person name="Debuchy R."/>
            <person name="Gladieux P."/>
            <person name="Hiltunen Thoren M."/>
            <person name="Johannesson H."/>
        </authorList>
    </citation>
    <scope>NUCLEOTIDE SEQUENCE [LARGE SCALE GENOMIC DNA]</scope>
    <source>
        <strain evidence="3">CBS 340.73</strain>
    </source>
</reference>
<dbReference type="EMBL" id="MU853766">
    <property type="protein sequence ID" value="KAK3943377.1"/>
    <property type="molecule type" value="Genomic_DNA"/>
</dbReference>
<evidence type="ECO:0000313" key="2">
    <source>
        <dbReference type="EMBL" id="KAK3943377.1"/>
    </source>
</evidence>
<dbReference type="Proteomes" id="UP001303473">
    <property type="component" value="Unassembled WGS sequence"/>
</dbReference>
<feature type="non-terminal residue" evidence="2">
    <location>
        <position position="549"/>
    </location>
</feature>